<protein>
    <recommendedName>
        <fullName evidence="4">HTH crp-type domain-containing protein</fullName>
    </recommendedName>
</protein>
<dbReference type="Gene3D" id="2.60.120.10">
    <property type="entry name" value="Jelly Rolls"/>
    <property type="match status" value="1"/>
</dbReference>
<dbReference type="Pfam" id="PF13545">
    <property type="entry name" value="HTH_Crp_2"/>
    <property type="match status" value="1"/>
</dbReference>
<dbReference type="SUPFAM" id="SSF51206">
    <property type="entry name" value="cAMP-binding domain-like"/>
    <property type="match status" value="1"/>
</dbReference>
<evidence type="ECO:0000313" key="5">
    <source>
        <dbReference type="EMBL" id="ARU06683.1"/>
    </source>
</evidence>
<dbReference type="PROSITE" id="PS51063">
    <property type="entry name" value="HTH_CRP_2"/>
    <property type="match status" value="1"/>
</dbReference>
<evidence type="ECO:0000313" key="6">
    <source>
        <dbReference type="Proteomes" id="UP000196138"/>
    </source>
</evidence>
<evidence type="ECO:0000256" key="1">
    <source>
        <dbReference type="ARBA" id="ARBA00023015"/>
    </source>
</evidence>
<dbReference type="InterPro" id="IPR012318">
    <property type="entry name" value="HTH_CRP"/>
</dbReference>
<keyword evidence="2" id="KW-0238">DNA-binding</keyword>
<dbReference type="InterPro" id="IPR000595">
    <property type="entry name" value="cNMP-bd_dom"/>
</dbReference>
<dbReference type="Proteomes" id="UP000196138">
    <property type="component" value="Chromosome"/>
</dbReference>
<gene>
    <name evidence="5" type="ORF">CCO03_05890</name>
</gene>
<accession>A0A1Y0ESU3</accession>
<keyword evidence="3" id="KW-0804">Transcription</keyword>
<dbReference type="SMART" id="SM00419">
    <property type="entry name" value="HTH_CRP"/>
    <property type="match status" value="1"/>
</dbReference>
<dbReference type="Gene3D" id="1.10.10.10">
    <property type="entry name" value="Winged helix-like DNA-binding domain superfamily/Winged helix DNA-binding domain"/>
    <property type="match status" value="1"/>
</dbReference>
<dbReference type="EMBL" id="CP021455">
    <property type="protein sequence ID" value="ARU06683.1"/>
    <property type="molecule type" value="Genomic_DNA"/>
</dbReference>
<dbReference type="CDD" id="cd00038">
    <property type="entry name" value="CAP_ED"/>
    <property type="match status" value="1"/>
</dbReference>
<feature type="domain" description="HTH crp-type" evidence="4">
    <location>
        <begin position="145"/>
        <end position="220"/>
    </location>
</feature>
<dbReference type="Pfam" id="PF00027">
    <property type="entry name" value="cNMP_binding"/>
    <property type="match status" value="1"/>
</dbReference>
<name>A0A1Y0ESU3_9BURK</name>
<dbReference type="SUPFAM" id="SSF46785">
    <property type="entry name" value="Winged helix' DNA-binding domain"/>
    <property type="match status" value="1"/>
</dbReference>
<evidence type="ECO:0000259" key="4">
    <source>
        <dbReference type="PROSITE" id="PS51063"/>
    </source>
</evidence>
<dbReference type="InterPro" id="IPR036390">
    <property type="entry name" value="WH_DNA-bd_sf"/>
</dbReference>
<evidence type="ECO:0000256" key="2">
    <source>
        <dbReference type="ARBA" id="ARBA00023125"/>
    </source>
</evidence>
<proteinExistence type="predicted"/>
<dbReference type="InterPro" id="IPR014710">
    <property type="entry name" value="RmlC-like_jellyroll"/>
</dbReference>
<dbReference type="GO" id="GO:0003700">
    <property type="term" value="F:DNA-binding transcription factor activity"/>
    <property type="evidence" value="ECO:0007669"/>
    <property type="project" value="TreeGrafter"/>
</dbReference>
<reference evidence="5 6" key="1">
    <citation type="submission" date="2017-05" db="EMBL/GenBank/DDBJ databases">
        <authorList>
            <person name="Song R."/>
            <person name="Chenine A.L."/>
            <person name="Ruprecht R.M."/>
        </authorList>
    </citation>
    <scope>NUCLEOTIDE SEQUENCE [LARGE SCALE GENOMIC DNA]</scope>
    <source>
        <strain evidence="5 6">DSM 26136</strain>
    </source>
</reference>
<dbReference type="KEGG" id="cser:CCO03_05890"/>
<dbReference type="InterPro" id="IPR036388">
    <property type="entry name" value="WH-like_DNA-bd_sf"/>
</dbReference>
<dbReference type="OrthoDB" id="8771390at2"/>
<organism evidence="5 6">
    <name type="scientific">Comamonas serinivorans</name>
    <dbReference type="NCBI Taxonomy" id="1082851"/>
    <lineage>
        <taxon>Bacteria</taxon>
        <taxon>Pseudomonadati</taxon>
        <taxon>Pseudomonadota</taxon>
        <taxon>Betaproteobacteria</taxon>
        <taxon>Burkholderiales</taxon>
        <taxon>Comamonadaceae</taxon>
        <taxon>Comamonas</taxon>
    </lineage>
</organism>
<dbReference type="InterPro" id="IPR050397">
    <property type="entry name" value="Env_Response_Regulators"/>
</dbReference>
<dbReference type="PANTHER" id="PTHR24567:SF28">
    <property type="entry name" value="LISTERIOLYSIN REGULATORY PROTEIN"/>
    <property type="match status" value="1"/>
</dbReference>
<dbReference type="AlphaFoldDB" id="A0A1Y0ESU3"/>
<keyword evidence="6" id="KW-1185">Reference proteome</keyword>
<dbReference type="PANTHER" id="PTHR24567">
    <property type="entry name" value="CRP FAMILY TRANSCRIPTIONAL REGULATORY PROTEIN"/>
    <property type="match status" value="1"/>
</dbReference>
<keyword evidence="1" id="KW-0805">Transcription regulation</keyword>
<dbReference type="GO" id="GO:0003677">
    <property type="term" value="F:DNA binding"/>
    <property type="evidence" value="ECO:0007669"/>
    <property type="project" value="UniProtKB-KW"/>
</dbReference>
<dbReference type="InterPro" id="IPR018490">
    <property type="entry name" value="cNMP-bd_dom_sf"/>
</dbReference>
<evidence type="ECO:0000256" key="3">
    <source>
        <dbReference type="ARBA" id="ARBA00023163"/>
    </source>
</evidence>
<dbReference type="GO" id="GO:0005829">
    <property type="term" value="C:cytosol"/>
    <property type="evidence" value="ECO:0007669"/>
    <property type="project" value="TreeGrafter"/>
</dbReference>
<sequence>MIARALTWCELFSQWPDAQRQVLQQQARVVRYSRRTLVLSHDAHCRELLCVVNGCIEVSCVNADGNKYVNALVGPSSTLPMVRLLRDRPLTYSYYALLDSTIVHLPADTVRDQLDAHPILWRHVAELVMHRQRNSLAALRKQLLSSNRQRLAGILADLAHIHGRNAKGDDEGHVSIEINQSDLAAMLGATRQTVNKELHRLMQLGIVDIAYGRIVVRDMDQLRQQAG</sequence>